<evidence type="ECO:0000256" key="3">
    <source>
        <dbReference type="PROSITE-ProRule" id="PRU00302"/>
    </source>
</evidence>
<gene>
    <name evidence="4" type="ORF">PACLA_8A080236</name>
</gene>
<dbReference type="CDD" id="cd00041">
    <property type="entry name" value="CUB"/>
    <property type="match status" value="2"/>
</dbReference>
<dbReference type="InterPro" id="IPR035976">
    <property type="entry name" value="Sushi/SCR/CCP_sf"/>
</dbReference>
<evidence type="ECO:0000256" key="2">
    <source>
        <dbReference type="ARBA" id="ARBA00023157"/>
    </source>
</evidence>
<dbReference type="CDD" id="cd00033">
    <property type="entry name" value="CCP"/>
    <property type="match status" value="1"/>
</dbReference>
<name>A0A6S7IPZ4_PARCT</name>
<dbReference type="InterPro" id="IPR000436">
    <property type="entry name" value="Sushi_SCR_CCP_dom"/>
</dbReference>
<reference evidence="4" key="1">
    <citation type="submission" date="2020-04" db="EMBL/GenBank/DDBJ databases">
        <authorList>
            <person name="Alioto T."/>
            <person name="Alioto T."/>
            <person name="Gomez Garrido J."/>
        </authorList>
    </citation>
    <scope>NUCLEOTIDE SEQUENCE</scope>
    <source>
        <strain evidence="4">A484AB</strain>
    </source>
</reference>
<evidence type="ECO:0000313" key="5">
    <source>
        <dbReference type="Proteomes" id="UP001152795"/>
    </source>
</evidence>
<dbReference type="SUPFAM" id="SSF57535">
    <property type="entry name" value="Complement control module/SCR domain"/>
    <property type="match status" value="1"/>
</dbReference>
<keyword evidence="3" id="KW-0768">Sushi</keyword>
<keyword evidence="5" id="KW-1185">Reference proteome</keyword>
<dbReference type="Proteomes" id="UP001152795">
    <property type="component" value="Unassembled WGS sequence"/>
</dbReference>
<comment type="caution">
    <text evidence="3">Lacks conserved residue(s) required for the propagation of feature annotation.</text>
</comment>
<dbReference type="AlphaFoldDB" id="A0A6S7IPZ4"/>
<dbReference type="InterPro" id="IPR035914">
    <property type="entry name" value="Sperma_CUB_dom_sf"/>
</dbReference>
<accession>A0A6S7IPZ4</accession>
<comment type="caution">
    <text evidence="4">The sequence shown here is derived from an EMBL/GenBank/DDBJ whole genome shotgun (WGS) entry which is preliminary data.</text>
</comment>
<dbReference type="Gene3D" id="2.60.120.290">
    <property type="entry name" value="Spermadhesin, CUB domain"/>
    <property type="match status" value="3"/>
</dbReference>
<dbReference type="Gene3D" id="2.10.70.10">
    <property type="entry name" value="Complement Module, domain 1"/>
    <property type="match status" value="1"/>
</dbReference>
<keyword evidence="1" id="KW-0677">Repeat</keyword>
<dbReference type="InterPro" id="IPR000859">
    <property type="entry name" value="CUB_dom"/>
</dbReference>
<organism evidence="4 5">
    <name type="scientific">Paramuricea clavata</name>
    <name type="common">Red gorgonian</name>
    <name type="synonym">Violescent sea-whip</name>
    <dbReference type="NCBI Taxonomy" id="317549"/>
    <lineage>
        <taxon>Eukaryota</taxon>
        <taxon>Metazoa</taxon>
        <taxon>Cnidaria</taxon>
        <taxon>Anthozoa</taxon>
        <taxon>Octocorallia</taxon>
        <taxon>Malacalcyonacea</taxon>
        <taxon>Plexauridae</taxon>
        <taxon>Paramuricea</taxon>
    </lineage>
</organism>
<dbReference type="SUPFAM" id="SSF49854">
    <property type="entry name" value="Spermadhesin, CUB domain"/>
    <property type="match status" value="4"/>
</dbReference>
<evidence type="ECO:0000256" key="1">
    <source>
        <dbReference type="ARBA" id="ARBA00022737"/>
    </source>
</evidence>
<dbReference type="PANTHER" id="PTHR24251">
    <property type="entry name" value="OVOCHYMASE-RELATED"/>
    <property type="match status" value="1"/>
</dbReference>
<dbReference type="SMART" id="SM00042">
    <property type="entry name" value="CUB"/>
    <property type="match status" value="4"/>
</dbReference>
<keyword evidence="2" id="KW-1015">Disulfide bond</keyword>
<dbReference type="PROSITE" id="PS01180">
    <property type="entry name" value="CUB"/>
    <property type="match status" value="3"/>
</dbReference>
<sequence>MSRILQICLACTIVGVQMLFVEGDCNERFNTTQGVLTTNGFPNSLKYTVCIFHIDVGSGRIEVTFENVSLPGNAVVGLDIYSPAGAAKFLNVAQLCPESLVLYSKSHSTAIFISKPTNVSDSYKGVKLHYRRVPEGTCKFKYKSFVGTEQEIQSRGYPKNYEANSTCEYIVAACSKDNVIQISFRDLSFGPRDVLAVYNAEDNSVLLGPLTGPLEGIETGPPSSSSVKIVVNTSASSSAVRKYAFVFRELLKGKCVKDHYDGNLGVEQRVSSAGRPCLHAVRSYKETWLRLWFESIRISPGNFVLLALKDSRGRIRMNWNLTSNDSGLVRNFDGIKQGNWFEIEQTANVSFDLRFMSYSADKCPIYKVTKEYESGFSSPGYPANLSRNSRCEVYFKAVDKTKVIHLRFSELFLTPGDDVTVYDPSDRSVMARYDGTENMLVSLTSKGDSVRVVFTSADNETTVGRRFKLAHQALSSDKCLVEYVPLDKSGQFSSVNRSCEFNIYYRTAIEMTFKNIDVPQNSTIAVLQGIKELTSFKSLGNIRSEDSGKTKYFRNVVYSIFSLITVRTDAANVYFRLSFKPFISDRTVLLQGSNGTLLSPYYPESYLRDIEQVYHVIVPNGHVMLNFTEIRLSGERFSNDQVRIYDGSTTSEGARLGYFEGRTPVVVPAWFFGSSNIITVTFYSGKVDVSKRTYLFKALYTMNTQVNYCDALKWPNTHPERNLTLPGRTTKYFCNKDYLNPDYQNYNVGKWVARKCRFDGEWEQGATLTCKRICPKLDEKLKINSTLKWGYSYRFYYNTDKPFDGTHVTFDCRGYEWILNGPETITCTSHGNYSATPPTCKKRPDRETDSFSSNNTWKYGAGIGGALFIVSIVITVLRVCFGCFTCCNTASASSTLPMTSLSSEKLS</sequence>
<dbReference type="OrthoDB" id="5808499at2759"/>
<dbReference type="PROSITE" id="PS50923">
    <property type="entry name" value="SUSHI"/>
    <property type="match status" value="1"/>
</dbReference>
<dbReference type="Pfam" id="PF00431">
    <property type="entry name" value="CUB"/>
    <property type="match status" value="3"/>
</dbReference>
<dbReference type="EMBL" id="CACRXK020010621">
    <property type="protein sequence ID" value="CAB4019777.1"/>
    <property type="molecule type" value="Genomic_DNA"/>
</dbReference>
<evidence type="ECO:0000313" key="4">
    <source>
        <dbReference type="EMBL" id="CAB4019777.1"/>
    </source>
</evidence>
<protein>
    <submittedName>
        <fullName evidence="4">Cubilin</fullName>
    </submittedName>
</protein>
<proteinExistence type="predicted"/>